<name>A0A2K4X7F2_PSEVC</name>
<evidence type="ECO:0000256" key="2">
    <source>
        <dbReference type="ARBA" id="ARBA00022448"/>
    </source>
</evidence>
<dbReference type="InterPro" id="IPR036942">
    <property type="entry name" value="Beta-barrel_TonB_sf"/>
</dbReference>
<keyword evidence="6" id="KW-0408">Iron</keyword>
<keyword evidence="2 11" id="KW-0813">Transport</keyword>
<evidence type="ECO:0000313" key="17">
    <source>
        <dbReference type="EMBL" id="SOU40251.1"/>
    </source>
</evidence>
<proteinExistence type="inferred from homology"/>
<evidence type="ECO:0000313" key="18">
    <source>
        <dbReference type="Proteomes" id="UP000238288"/>
    </source>
</evidence>
<keyword evidence="10 11" id="KW-0998">Cell outer membrane</keyword>
<dbReference type="GeneID" id="93662889"/>
<dbReference type="RefSeq" id="WP_104642229.1">
    <property type="nucleotide sequence ID" value="NZ_AQGW01000018.1"/>
</dbReference>
<accession>A0A2K4X7F2</accession>
<evidence type="ECO:0000259" key="14">
    <source>
        <dbReference type="Pfam" id="PF00593"/>
    </source>
</evidence>
<evidence type="ECO:0000313" key="16">
    <source>
        <dbReference type="EMBL" id="MBE0382465.1"/>
    </source>
</evidence>
<dbReference type="Pfam" id="PF00593">
    <property type="entry name" value="TonB_dep_Rec_b-barrel"/>
    <property type="match status" value="1"/>
</dbReference>
<dbReference type="EMBL" id="LT965928">
    <property type="protein sequence ID" value="SOU40251.1"/>
    <property type="molecule type" value="Genomic_DNA"/>
</dbReference>
<evidence type="ECO:0000256" key="9">
    <source>
        <dbReference type="ARBA" id="ARBA00023136"/>
    </source>
</evidence>
<dbReference type="GO" id="GO:0009279">
    <property type="term" value="C:cell outer membrane"/>
    <property type="evidence" value="ECO:0007669"/>
    <property type="project" value="UniProtKB-SubCell"/>
</dbReference>
<dbReference type="PROSITE" id="PS52016">
    <property type="entry name" value="TONB_DEPENDENT_REC_3"/>
    <property type="match status" value="1"/>
</dbReference>
<keyword evidence="7" id="KW-0406">Ion transport</keyword>
<organism evidence="17 18">
    <name type="scientific">Pseudoalteromonas carrageenovora IAM 12662</name>
    <dbReference type="NCBI Taxonomy" id="1314868"/>
    <lineage>
        <taxon>Bacteria</taxon>
        <taxon>Pseudomonadati</taxon>
        <taxon>Pseudomonadota</taxon>
        <taxon>Gammaproteobacteria</taxon>
        <taxon>Alteromonadales</taxon>
        <taxon>Pseudoalteromonadaceae</taxon>
        <taxon>Pseudoalteromonas</taxon>
    </lineage>
</organism>
<keyword evidence="19" id="KW-1185">Reference proteome</keyword>
<dbReference type="GO" id="GO:0006826">
    <property type="term" value="P:iron ion transport"/>
    <property type="evidence" value="ECO:0007669"/>
    <property type="project" value="UniProtKB-KW"/>
</dbReference>
<evidence type="ECO:0000256" key="7">
    <source>
        <dbReference type="ARBA" id="ARBA00023065"/>
    </source>
</evidence>
<dbReference type="InterPro" id="IPR012910">
    <property type="entry name" value="Plug_dom"/>
</dbReference>
<protein>
    <submittedName>
        <fullName evidence="16">Iron complex outermembrane recepter protein</fullName>
    </submittedName>
    <submittedName>
        <fullName evidence="17">TonB-dependent receptor</fullName>
    </submittedName>
</protein>
<evidence type="ECO:0000256" key="3">
    <source>
        <dbReference type="ARBA" id="ARBA00022452"/>
    </source>
</evidence>
<comment type="similarity">
    <text evidence="11 12">Belongs to the TonB-dependent receptor family.</text>
</comment>
<keyword evidence="9 11" id="KW-0472">Membrane</keyword>
<dbReference type="OrthoDB" id="127311at2"/>
<dbReference type="Pfam" id="PF07715">
    <property type="entry name" value="Plug"/>
    <property type="match status" value="1"/>
</dbReference>
<sequence length="758" mass="83238">MKSLKKTAIATIINAALLSAAGTSVSAFAAEEDTAKKSNQLEVIQVTARKRVENAQEVPVAVSALQGDNLDAYSSAGMDIRFMSAKIPSLSIESSFGRSFPRFYVRGLGNTDFDLNASQPVSLVVDEVVQENAILKGFPVFDVERVEVLRGPQGTLFGRNTPAGLVKFDTAKPSQEFEGYGAVSYGSRGAVDTEGAVGGALTDRLSARVSLLWQDKDDYIDNQAPGFEAKDEQGGYTEKAARIQFLYEGDDFTALLNYHTRDLDGSPIAFRANVIEAGSNDLVDNYEHDVVYQDAASRSTQQVESEGASLKLEWDISDEYTLTSISGWESAEIYSRADIDGGYGGYTIDDVAVDMGPGVIPFSSESADGIPDHDQLTQELRLASNFSGDFNYQVGLFYFDEELTIENFSYDTANNGALNGYVQQQQDTTAWAIFGSVDYVFSDKLKVTAGLRYSDDEKDFSADRTLSPLSVFGVGPLFIEKEVSDSHVSWDLSANYKVNEDVNWYSRVANTFRAPSLQGRILFGDDVTTADSETVTSFETGIKSDVLDGQGRVNATVFYYTMDDQQLTAVGGGANFNRLVNADKTTGYGFELDTEWVLSDEFNATFNLSYNKTEIKDNDLAVAVCAQCTVNDPINSAGLAVLDGNSLPHAPEWISNFTLRYNKELAEGNFFALGDISYRSEINMFLYESVEFEGKALTEVGLRAGYEWAEGDYEYQVSAFVRNLFDEQQVIGAVDFNNNTGIVNEERYIGAEFKVNFF</sequence>
<dbReference type="InterPro" id="IPR000531">
    <property type="entry name" value="Beta-barrel_TonB"/>
</dbReference>
<dbReference type="PANTHER" id="PTHR32552:SF81">
    <property type="entry name" value="TONB-DEPENDENT OUTER MEMBRANE RECEPTOR"/>
    <property type="match status" value="1"/>
</dbReference>
<keyword evidence="8 12" id="KW-0798">TonB box</keyword>
<evidence type="ECO:0000256" key="13">
    <source>
        <dbReference type="SAM" id="SignalP"/>
    </source>
</evidence>
<reference evidence="16 19" key="1">
    <citation type="submission" date="2015-06" db="EMBL/GenBank/DDBJ databases">
        <title>Genome sequence of Pseudoalteromonas carrageenovora.</title>
        <authorList>
            <person name="Xie B.-B."/>
            <person name="Rong J.-C."/>
            <person name="Qin Q.-L."/>
            <person name="Zhang Y.-Z."/>
        </authorList>
    </citation>
    <scope>NUCLEOTIDE SEQUENCE [LARGE SCALE GENOMIC DNA]</scope>
    <source>
        <strain evidence="16 19">IAM 12662</strain>
    </source>
</reference>
<comment type="subcellular location">
    <subcellularLocation>
        <location evidence="1 11">Cell outer membrane</location>
        <topology evidence="1 11">Multi-pass membrane protein</topology>
    </subcellularLocation>
</comment>
<evidence type="ECO:0000259" key="15">
    <source>
        <dbReference type="Pfam" id="PF07715"/>
    </source>
</evidence>
<dbReference type="PANTHER" id="PTHR32552">
    <property type="entry name" value="FERRICHROME IRON RECEPTOR-RELATED"/>
    <property type="match status" value="1"/>
</dbReference>
<evidence type="ECO:0000256" key="5">
    <source>
        <dbReference type="ARBA" id="ARBA00022692"/>
    </source>
</evidence>
<evidence type="ECO:0000256" key="6">
    <source>
        <dbReference type="ARBA" id="ARBA00023004"/>
    </source>
</evidence>
<dbReference type="Gene3D" id="2.40.170.20">
    <property type="entry name" value="TonB-dependent receptor, beta-barrel domain"/>
    <property type="match status" value="1"/>
</dbReference>
<keyword evidence="17" id="KW-0675">Receptor</keyword>
<dbReference type="InterPro" id="IPR039426">
    <property type="entry name" value="TonB-dep_rcpt-like"/>
</dbReference>
<feature type="domain" description="TonB-dependent receptor plug" evidence="15">
    <location>
        <begin position="55"/>
        <end position="164"/>
    </location>
</feature>
<evidence type="ECO:0000256" key="11">
    <source>
        <dbReference type="PROSITE-ProRule" id="PRU01360"/>
    </source>
</evidence>
<evidence type="ECO:0000256" key="8">
    <source>
        <dbReference type="ARBA" id="ARBA00023077"/>
    </source>
</evidence>
<dbReference type="AlphaFoldDB" id="A0A2K4X7F2"/>
<evidence type="ECO:0000313" key="19">
    <source>
        <dbReference type="Proteomes" id="UP000615003"/>
    </source>
</evidence>
<reference evidence="17 18" key="2">
    <citation type="submission" date="2017-11" db="EMBL/GenBank/DDBJ databases">
        <authorList>
            <person name="Han C.G."/>
        </authorList>
    </citation>
    <scope>NUCLEOTIDE SEQUENCE [LARGE SCALE GENOMIC DNA]</scope>
    <source>
        <strain evidence="18">ATCC 43555</strain>
        <strain evidence="17">ATCC43555</strain>
    </source>
</reference>
<feature type="signal peptide" evidence="13">
    <location>
        <begin position="1"/>
        <end position="29"/>
    </location>
</feature>
<dbReference type="Proteomes" id="UP000615003">
    <property type="component" value="Unassembled WGS sequence"/>
</dbReference>
<evidence type="ECO:0000256" key="10">
    <source>
        <dbReference type="ARBA" id="ARBA00023237"/>
    </source>
</evidence>
<evidence type="ECO:0000256" key="4">
    <source>
        <dbReference type="ARBA" id="ARBA00022496"/>
    </source>
</evidence>
<feature type="chain" id="PRO_5014444434" evidence="13">
    <location>
        <begin position="30"/>
        <end position="758"/>
    </location>
</feature>
<keyword evidence="3 11" id="KW-1134">Transmembrane beta strand</keyword>
<evidence type="ECO:0000256" key="1">
    <source>
        <dbReference type="ARBA" id="ARBA00004571"/>
    </source>
</evidence>
<feature type="domain" description="TonB-dependent receptor-like beta-barrel" evidence="14">
    <location>
        <begin position="272"/>
        <end position="724"/>
    </location>
</feature>
<keyword evidence="4" id="KW-0410">Iron transport</keyword>
<gene>
    <name evidence="17" type="ORF">PCAR9_A20686</name>
    <name evidence="16" type="ORF">PCARR_a0793</name>
</gene>
<keyword evidence="5 11" id="KW-0812">Transmembrane</keyword>
<dbReference type="EMBL" id="AQGW01000018">
    <property type="protein sequence ID" value="MBE0382465.1"/>
    <property type="molecule type" value="Genomic_DNA"/>
</dbReference>
<dbReference type="SUPFAM" id="SSF56935">
    <property type="entry name" value="Porins"/>
    <property type="match status" value="1"/>
</dbReference>
<evidence type="ECO:0000256" key="12">
    <source>
        <dbReference type="RuleBase" id="RU003357"/>
    </source>
</evidence>
<dbReference type="Proteomes" id="UP000238288">
    <property type="component" value="Chromosome PCAR9a"/>
</dbReference>
<keyword evidence="13" id="KW-0732">Signal</keyword>